<organism evidence="2 3">
    <name type="scientific">Parathielavia hyrcaniae</name>
    <dbReference type="NCBI Taxonomy" id="113614"/>
    <lineage>
        <taxon>Eukaryota</taxon>
        <taxon>Fungi</taxon>
        <taxon>Dikarya</taxon>
        <taxon>Ascomycota</taxon>
        <taxon>Pezizomycotina</taxon>
        <taxon>Sordariomycetes</taxon>
        <taxon>Sordariomycetidae</taxon>
        <taxon>Sordariales</taxon>
        <taxon>Chaetomiaceae</taxon>
        <taxon>Parathielavia</taxon>
    </lineage>
</organism>
<gene>
    <name evidence="2" type="ORF">N658DRAFT_6485</name>
</gene>
<comment type="caution">
    <text evidence="2">The sequence shown here is derived from an EMBL/GenBank/DDBJ whole genome shotgun (WGS) entry which is preliminary data.</text>
</comment>
<protein>
    <submittedName>
        <fullName evidence="2">Uncharacterized protein</fullName>
    </submittedName>
</protein>
<evidence type="ECO:0000313" key="3">
    <source>
        <dbReference type="Proteomes" id="UP001305647"/>
    </source>
</evidence>
<accession>A0AAN6QAQ9</accession>
<dbReference type="Proteomes" id="UP001305647">
    <property type="component" value="Unassembled WGS sequence"/>
</dbReference>
<dbReference type="AlphaFoldDB" id="A0AAN6QAQ9"/>
<proteinExistence type="predicted"/>
<feature type="region of interest" description="Disordered" evidence="1">
    <location>
        <begin position="26"/>
        <end position="75"/>
    </location>
</feature>
<evidence type="ECO:0000256" key="1">
    <source>
        <dbReference type="SAM" id="MobiDB-lite"/>
    </source>
</evidence>
<name>A0AAN6QAQ9_9PEZI</name>
<reference evidence="2" key="1">
    <citation type="journal article" date="2023" name="Mol. Phylogenet. Evol.">
        <title>Genome-scale phylogeny and comparative genomics of the fungal order Sordariales.</title>
        <authorList>
            <person name="Hensen N."/>
            <person name="Bonometti L."/>
            <person name="Westerberg I."/>
            <person name="Brannstrom I.O."/>
            <person name="Guillou S."/>
            <person name="Cros-Aarteil S."/>
            <person name="Calhoun S."/>
            <person name="Haridas S."/>
            <person name="Kuo A."/>
            <person name="Mondo S."/>
            <person name="Pangilinan J."/>
            <person name="Riley R."/>
            <person name="LaButti K."/>
            <person name="Andreopoulos B."/>
            <person name="Lipzen A."/>
            <person name="Chen C."/>
            <person name="Yan M."/>
            <person name="Daum C."/>
            <person name="Ng V."/>
            <person name="Clum A."/>
            <person name="Steindorff A."/>
            <person name="Ohm R.A."/>
            <person name="Martin F."/>
            <person name="Silar P."/>
            <person name="Natvig D.O."/>
            <person name="Lalanne C."/>
            <person name="Gautier V."/>
            <person name="Ament-Velasquez S.L."/>
            <person name="Kruys A."/>
            <person name="Hutchinson M.I."/>
            <person name="Powell A.J."/>
            <person name="Barry K."/>
            <person name="Miller A.N."/>
            <person name="Grigoriev I.V."/>
            <person name="Debuchy R."/>
            <person name="Gladieux P."/>
            <person name="Hiltunen Thoren M."/>
            <person name="Johannesson H."/>
        </authorList>
    </citation>
    <scope>NUCLEOTIDE SEQUENCE</scope>
    <source>
        <strain evidence="2">CBS 757.83</strain>
    </source>
</reference>
<dbReference type="EMBL" id="MU863624">
    <property type="protein sequence ID" value="KAK4106086.1"/>
    <property type="molecule type" value="Genomic_DNA"/>
</dbReference>
<sequence>MPEQRKRALLYPPGLPRTTARLGVSLETGPSVPEQPGRASQNVRRAYETAPDGESTVSEGVRPGMPAHQEAVQRF</sequence>
<reference evidence="2" key="2">
    <citation type="submission" date="2023-05" db="EMBL/GenBank/DDBJ databases">
        <authorList>
            <consortium name="Lawrence Berkeley National Laboratory"/>
            <person name="Steindorff A."/>
            <person name="Hensen N."/>
            <person name="Bonometti L."/>
            <person name="Westerberg I."/>
            <person name="Brannstrom I.O."/>
            <person name="Guillou S."/>
            <person name="Cros-Aarteil S."/>
            <person name="Calhoun S."/>
            <person name="Haridas S."/>
            <person name="Kuo A."/>
            <person name="Mondo S."/>
            <person name="Pangilinan J."/>
            <person name="Riley R."/>
            <person name="Labutti K."/>
            <person name="Andreopoulos B."/>
            <person name="Lipzen A."/>
            <person name="Chen C."/>
            <person name="Yanf M."/>
            <person name="Daum C."/>
            <person name="Ng V."/>
            <person name="Clum A."/>
            <person name="Ohm R."/>
            <person name="Martin F."/>
            <person name="Silar P."/>
            <person name="Natvig D."/>
            <person name="Lalanne C."/>
            <person name="Gautier V."/>
            <person name="Ament-Velasquez S.L."/>
            <person name="Kruys A."/>
            <person name="Hutchinson M.I."/>
            <person name="Powell A.J."/>
            <person name="Barry K."/>
            <person name="Miller A.N."/>
            <person name="Grigoriev I.V."/>
            <person name="Debuchy R."/>
            <person name="Gladieux P."/>
            <person name="Thoren M.H."/>
            <person name="Johannesson H."/>
        </authorList>
    </citation>
    <scope>NUCLEOTIDE SEQUENCE</scope>
    <source>
        <strain evidence="2">CBS 757.83</strain>
    </source>
</reference>
<evidence type="ECO:0000313" key="2">
    <source>
        <dbReference type="EMBL" id="KAK4106086.1"/>
    </source>
</evidence>
<keyword evidence="3" id="KW-1185">Reference proteome</keyword>